<dbReference type="HOGENOM" id="CLU_2843676_0_0_5"/>
<dbReference type="Proteomes" id="UP000006375">
    <property type="component" value="Plasmid pGOX5"/>
</dbReference>
<sequence>MTALLQCLPTARHTGCHRTGASAARERRRPPKASGRAASGSLRETLGRTPEEGTNESLCKCALRE</sequence>
<evidence type="ECO:0000256" key="1">
    <source>
        <dbReference type="SAM" id="MobiDB-lite"/>
    </source>
</evidence>
<dbReference type="KEGG" id="gox:GOX2734"/>
<reference evidence="2 3" key="1">
    <citation type="journal article" date="2005" name="Nat. Biotechnol.">
        <title>Complete genome sequence of the acetic acid bacterium Gluconobacter oxydans.</title>
        <authorList>
            <person name="Prust C."/>
            <person name="Hoffmeister M."/>
            <person name="Liesegang H."/>
            <person name="Wiezer A."/>
            <person name="Fricke W.F."/>
            <person name="Ehrenreich A."/>
            <person name="Gottschalk G."/>
            <person name="Deppenmeier U."/>
        </authorList>
    </citation>
    <scope>NUCLEOTIDE SEQUENCE [LARGE SCALE GENOMIC DNA]</scope>
    <source>
        <strain evidence="3">621H</strain>
        <plasmid evidence="3">Plasmid pGOX5</plasmid>
    </source>
</reference>
<protein>
    <submittedName>
        <fullName evidence="2">Uncharacterized protein</fullName>
    </submittedName>
</protein>
<gene>
    <name evidence="2" type="ordered locus">GOX2734</name>
</gene>
<keyword evidence="3" id="KW-1185">Reference proteome</keyword>
<evidence type="ECO:0000313" key="3">
    <source>
        <dbReference type="Proteomes" id="UP000006375"/>
    </source>
</evidence>
<organism evidence="2 3">
    <name type="scientific">Gluconobacter oxydans (strain 621H)</name>
    <name type="common">Gluconobacter suboxydans</name>
    <dbReference type="NCBI Taxonomy" id="290633"/>
    <lineage>
        <taxon>Bacteria</taxon>
        <taxon>Pseudomonadati</taxon>
        <taxon>Pseudomonadota</taxon>
        <taxon>Alphaproteobacteria</taxon>
        <taxon>Acetobacterales</taxon>
        <taxon>Acetobacteraceae</taxon>
        <taxon>Gluconobacter</taxon>
    </lineage>
</organism>
<feature type="region of interest" description="Disordered" evidence="1">
    <location>
        <begin position="14"/>
        <end position="65"/>
    </location>
</feature>
<dbReference type="AlphaFoldDB" id="Q5HXF7"/>
<evidence type="ECO:0000313" key="2">
    <source>
        <dbReference type="EMBL" id="AAW59798.1"/>
    </source>
</evidence>
<proteinExistence type="predicted"/>
<accession>Q5HXF7</accession>
<dbReference type="EMBL" id="CP000008">
    <property type="protein sequence ID" value="AAW59798.1"/>
    <property type="molecule type" value="Genomic_DNA"/>
</dbReference>
<name>Q5HXF7_GLUOX</name>
<keyword evidence="2" id="KW-0614">Plasmid</keyword>
<geneLocation type="plasmid" evidence="2 3">
    <name>pGOX5</name>
</geneLocation>